<name>A0ACC2ZWB9_9EURO</name>
<dbReference type="EMBL" id="JAPDRQ010000224">
    <property type="protein sequence ID" value="KAJ9651984.1"/>
    <property type="molecule type" value="Genomic_DNA"/>
</dbReference>
<keyword evidence="2" id="KW-1185">Reference proteome</keyword>
<reference evidence="1" key="1">
    <citation type="submission" date="2022-10" db="EMBL/GenBank/DDBJ databases">
        <title>Culturing micro-colonial fungi from biological soil crusts in the Mojave desert and describing Neophaeococcomyces mojavensis, and introducing the new genera and species Taxawa tesnikishii.</title>
        <authorList>
            <person name="Kurbessoian T."/>
            <person name="Stajich J.E."/>
        </authorList>
    </citation>
    <scope>NUCLEOTIDE SEQUENCE</scope>
    <source>
        <strain evidence="1">JES_112</strain>
    </source>
</reference>
<protein>
    <submittedName>
        <fullName evidence="1">Uncharacterized protein</fullName>
    </submittedName>
</protein>
<accession>A0ACC2ZWB9</accession>
<sequence length="332" mass="38930">MLEAYFRSIDPDIVLWTVRSFYIFASYAILIVRLIPDLRYRFLDYGARSNTAQKTYVVKSSTFPRWVRIQIDPLLDMAADTTVPHNWFYHFYIVSTICTALWSGIILRNHEPQLLSASWGLNNIWESRTKLCMLLMEIQGLRRLYECLFMSKPSKSRMWIGHYCIGIAFYLVTNVAIWLEPGVNRQELMIETALDYPASQIRTYRIGTAEKTFEITRTLTCLALFVHFSFKQHQVHKYLASLQEYRVPEHPIYHETNLICPHYGFEVNIYLVLSVLTAQDLRILNVTMLCATFFVIINLGVTADLTKSWLLEEFPKQRPEIAKRKKMLGSIW</sequence>
<evidence type="ECO:0000313" key="1">
    <source>
        <dbReference type="EMBL" id="KAJ9651984.1"/>
    </source>
</evidence>
<organism evidence="1 2">
    <name type="scientific">Neophaeococcomyces mojaviensis</name>
    <dbReference type="NCBI Taxonomy" id="3383035"/>
    <lineage>
        <taxon>Eukaryota</taxon>
        <taxon>Fungi</taxon>
        <taxon>Dikarya</taxon>
        <taxon>Ascomycota</taxon>
        <taxon>Pezizomycotina</taxon>
        <taxon>Eurotiomycetes</taxon>
        <taxon>Chaetothyriomycetidae</taxon>
        <taxon>Chaetothyriales</taxon>
        <taxon>Chaetothyriales incertae sedis</taxon>
        <taxon>Neophaeococcomyces</taxon>
    </lineage>
</organism>
<gene>
    <name evidence="1" type="ORF">H2198_008763</name>
</gene>
<dbReference type="Proteomes" id="UP001172386">
    <property type="component" value="Unassembled WGS sequence"/>
</dbReference>
<comment type="caution">
    <text evidence="1">The sequence shown here is derived from an EMBL/GenBank/DDBJ whole genome shotgun (WGS) entry which is preliminary data.</text>
</comment>
<evidence type="ECO:0000313" key="2">
    <source>
        <dbReference type="Proteomes" id="UP001172386"/>
    </source>
</evidence>
<proteinExistence type="predicted"/>